<evidence type="ECO:0000313" key="2">
    <source>
        <dbReference type="EMBL" id="NIR75090.1"/>
    </source>
</evidence>
<accession>A0AAE5CC11</accession>
<keyword evidence="1" id="KW-1133">Transmembrane helix</keyword>
<feature type="transmembrane region" description="Helical" evidence="1">
    <location>
        <begin position="20"/>
        <end position="42"/>
    </location>
</feature>
<sequence>MTSETERATSHWRDLRRHPAFQAAAVYLGGSWAVIEGADILFPSVDLARWLAIILAAGFVSLVGGVWLSTKRQTEESEAEPEVADRGGRRSRRLAYVAAAGLLALGGLFWWIRPHILGAVEPDAQVIAVLPFHTSGPQVEYLGEGMVDLLSTNLDGVGGIRAIDSRTVLHRWRQRARDGSLDLEGSLDVGRNVAAGSVLLGSVVSAGSGVRLTAQLYSVRGNELAGARAEGPADSVLDPELKRRADTVRQRLEALAGERSE</sequence>
<comment type="caution">
    <text evidence="2">The sequence shown here is derived from an EMBL/GenBank/DDBJ whole genome shotgun (WGS) entry which is preliminary data.</text>
</comment>
<protein>
    <submittedName>
        <fullName evidence="2">Uncharacterized protein</fullName>
    </submittedName>
</protein>
<gene>
    <name evidence="2" type="ORF">GWO12_08270</name>
</gene>
<keyword evidence="1" id="KW-0812">Transmembrane</keyword>
<keyword evidence="1" id="KW-0472">Membrane</keyword>
<feature type="transmembrane region" description="Helical" evidence="1">
    <location>
        <begin position="48"/>
        <end position="68"/>
    </location>
</feature>
<feature type="transmembrane region" description="Helical" evidence="1">
    <location>
        <begin position="94"/>
        <end position="112"/>
    </location>
</feature>
<dbReference type="Gene3D" id="3.40.50.10070">
    <property type="entry name" value="TolB, N-terminal domain"/>
    <property type="match status" value="1"/>
</dbReference>
<proteinExistence type="predicted"/>
<dbReference type="EMBL" id="JAACAK010000063">
    <property type="protein sequence ID" value="NIR75090.1"/>
    <property type="molecule type" value="Genomic_DNA"/>
</dbReference>
<organism evidence="2 3">
    <name type="scientific">Candidatus Kutchimonas denitrificans</name>
    <dbReference type="NCBI Taxonomy" id="3056748"/>
    <lineage>
        <taxon>Bacteria</taxon>
        <taxon>Pseudomonadati</taxon>
        <taxon>Gemmatimonadota</taxon>
        <taxon>Gemmatimonadia</taxon>
        <taxon>Candidatus Palauibacterales</taxon>
        <taxon>Candidatus Palauibacteraceae</taxon>
        <taxon>Candidatus Kutchimonas</taxon>
    </lineage>
</organism>
<name>A0AAE5CC11_9BACT</name>
<evidence type="ECO:0000256" key="1">
    <source>
        <dbReference type="SAM" id="Phobius"/>
    </source>
</evidence>
<reference evidence="2 3" key="1">
    <citation type="submission" date="2020-01" db="EMBL/GenBank/DDBJ databases">
        <title>Genomes assembled from Gulf of Kutch pelagic sediment metagenomes.</title>
        <authorList>
            <person name="Chandrashekar M."/>
            <person name="Mahajan M.S."/>
            <person name="Dave K.J."/>
            <person name="Vatsa P."/>
            <person name="Nathani N.M."/>
        </authorList>
    </citation>
    <scope>NUCLEOTIDE SEQUENCE [LARGE SCALE GENOMIC DNA]</scope>
    <source>
        <strain evidence="2">KS3-K002</strain>
    </source>
</reference>
<dbReference type="AlphaFoldDB" id="A0AAE5CC11"/>
<evidence type="ECO:0000313" key="3">
    <source>
        <dbReference type="Proteomes" id="UP000702544"/>
    </source>
</evidence>
<dbReference type="Proteomes" id="UP000702544">
    <property type="component" value="Unassembled WGS sequence"/>
</dbReference>